<dbReference type="PROSITE" id="PS50093">
    <property type="entry name" value="PKD"/>
    <property type="match status" value="1"/>
</dbReference>
<dbReference type="Pfam" id="PF05048">
    <property type="entry name" value="NosD"/>
    <property type="match status" value="1"/>
</dbReference>
<evidence type="ECO:0000256" key="2">
    <source>
        <dbReference type="SAM" id="Phobius"/>
    </source>
</evidence>
<dbReference type="InterPro" id="IPR012334">
    <property type="entry name" value="Pectin_lyas_fold"/>
</dbReference>
<dbReference type="InterPro" id="IPR000601">
    <property type="entry name" value="PKD_dom"/>
</dbReference>
<dbReference type="Pfam" id="PF13229">
    <property type="entry name" value="Beta_helix"/>
    <property type="match status" value="1"/>
</dbReference>
<dbReference type="OrthoDB" id="253177at2157"/>
<sequence length="804" mass="82654">MTAPVRALAVVAVLGVAVVAGAAGPVAASDASPTYVQDDVTADTTWTPEDGPYFVSTDVTIASDATLTIEPGTTVNIAEEVRVTVEGSLLAAGSATDPVEITTAEPSPTAGTWETIEYAGDSESTLRLEHTLVEYGTTAVTATSSEGAIELADATVRDHVRTGVAVRDRDGGPRVEIADSRFASLGNAGVEFAVPETNPFVESVTDLTVTGSTFTSTGSNGILVRSREISGVTVSDVDVSAVNRAGVLLATESTDARPRTSNGHYTTDVTFRDVSVTNGGTDGIRFEGGDLEDVAVVDSTFRNVDDAGIRVVDATVADPVSFTGNTVTDSGTGVQVRLQKPEGGLERVSLTIAENTLSGNDRHGVDADLAYVVVDDFAVRDNTVRGNGGAGVRLRTQALSNAAVTGNLVTGNDDRGVDVGANRIGGLDVARNRITGNGDDGVAVRASDVLAGLAVNRNSLIDNDGFGVDVTGHGAGDAPNEFRENTVVANVDGVRYAGPTGAHLANNSIALNTADRERPGDAPQGRTATGVVVEDSAGNVSLEHNDVYGHLTGLRSAANGSIDAENNYWGAESGPYHATLNPNGAGDSVETDRGKADPVPFASEPFGTRFERPTAVLVANETTVEPGDAVQFSAEQSSDDGQISAYYFAVDGETVPGSGSATHVTSFAEPGTYGVTLAVEDDTGVRSLNDASVDVTVRVVEETTTTQTTTEQTTTPTTTTPAGQDDEDSDDKSLVDSLLSLWGGIGAAFYLLALALGTYGTFLSIRGTRPPFSGRTTHALAGAAVLTWVAAGFLVDGNLLTVAG</sequence>
<keyword evidence="2" id="KW-0812">Transmembrane</keyword>
<dbReference type="InterPro" id="IPR006626">
    <property type="entry name" value="PbH1"/>
</dbReference>
<dbReference type="Pfam" id="PF18911">
    <property type="entry name" value="PKD_4"/>
    <property type="match status" value="1"/>
</dbReference>
<dbReference type="Gene3D" id="2.160.20.10">
    <property type="entry name" value="Single-stranded right-handed beta-helix, Pectin lyase-like"/>
    <property type="match status" value="2"/>
</dbReference>
<dbReference type="Gene3D" id="2.60.40.10">
    <property type="entry name" value="Immunoglobulins"/>
    <property type="match status" value="1"/>
</dbReference>
<dbReference type="SMART" id="SM00089">
    <property type="entry name" value="PKD"/>
    <property type="match status" value="1"/>
</dbReference>
<keyword evidence="2" id="KW-0472">Membrane</keyword>
<dbReference type="EMBL" id="WUUU01000112">
    <property type="protein sequence ID" value="MXR21440.1"/>
    <property type="molecule type" value="Genomic_DNA"/>
</dbReference>
<feature type="transmembrane region" description="Helical" evidence="2">
    <location>
        <begin position="741"/>
        <end position="765"/>
    </location>
</feature>
<dbReference type="InterPro" id="IPR022409">
    <property type="entry name" value="PKD/Chitinase_dom"/>
</dbReference>
<keyword evidence="5" id="KW-1185">Reference proteome</keyword>
<accession>A0A6B0SRE9</accession>
<dbReference type="InterPro" id="IPR013783">
    <property type="entry name" value="Ig-like_fold"/>
</dbReference>
<dbReference type="SMART" id="SM00710">
    <property type="entry name" value="PbH1"/>
    <property type="match status" value="14"/>
</dbReference>
<feature type="non-terminal residue" evidence="4">
    <location>
        <position position="804"/>
    </location>
</feature>
<feature type="region of interest" description="Disordered" evidence="1">
    <location>
        <begin position="702"/>
        <end position="731"/>
    </location>
</feature>
<feature type="transmembrane region" description="Helical" evidence="2">
    <location>
        <begin position="777"/>
        <end position="795"/>
    </location>
</feature>
<dbReference type="SUPFAM" id="SSF51126">
    <property type="entry name" value="Pectin lyase-like"/>
    <property type="match status" value="2"/>
</dbReference>
<dbReference type="InterPro" id="IPR011050">
    <property type="entry name" value="Pectin_lyase_fold/virulence"/>
</dbReference>
<feature type="domain" description="PKD" evidence="3">
    <location>
        <begin position="613"/>
        <end position="702"/>
    </location>
</feature>
<evidence type="ECO:0000256" key="1">
    <source>
        <dbReference type="SAM" id="MobiDB-lite"/>
    </source>
</evidence>
<evidence type="ECO:0000259" key="3">
    <source>
        <dbReference type="PROSITE" id="PS50093"/>
    </source>
</evidence>
<dbReference type="InterPro" id="IPR039448">
    <property type="entry name" value="Beta_helix"/>
</dbReference>
<keyword evidence="2" id="KW-1133">Transmembrane helix</keyword>
<dbReference type="Proteomes" id="UP000471521">
    <property type="component" value="Unassembled WGS sequence"/>
</dbReference>
<evidence type="ECO:0000313" key="5">
    <source>
        <dbReference type="Proteomes" id="UP000471521"/>
    </source>
</evidence>
<dbReference type="InterPro" id="IPR035986">
    <property type="entry name" value="PKD_dom_sf"/>
</dbReference>
<name>A0A6B0SRE9_9EURY</name>
<evidence type="ECO:0000313" key="4">
    <source>
        <dbReference type="EMBL" id="MXR21440.1"/>
    </source>
</evidence>
<proteinExistence type="predicted"/>
<feature type="compositionally biased region" description="Low complexity" evidence="1">
    <location>
        <begin position="702"/>
        <end position="721"/>
    </location>
</feature>
<dbReference type="InterPro" id="IPR007742">
    <property type="entry name" value="NosD_dom"/>
</dbReference>
<dbReference type="RefSeq" id="WP_159526913.1">
    <property type="nucleotide sequence ID" value="NZ_WUUU01000112.1"/>
</dbReference>
<dbReference type="AlphaFoldDB" id="A0A6B0SRE9"/>
<comment type="caution">
    <text evidence="4">The sequence shown here is derived from an EMBL/GenBank/DDBJ whole genome shotgun (WGS) entry which is preliminary data.</text>
</comment>
<organism evidence="4 5">
    <name type="scientific">Halobacterium bonnevillei</name>
    <dbReference type="NCBI Taxonomy" id="2692200"/>
    <lineage>
        <taxon>Archaea</taxon>
        <taxon>Methanobacteriati</taxon>
        <taxon>Methanobacteriota</taxon>
        <taxon>Stenosarchaea group</taxon>
        <taxon>Halobacteria</taxon>
        <taxon>Halobacteriales</taxon>
        <taxon>Halobacteriaceae</taxon>
        <taxon>Halobacterium</taxon>
    </lineage>
</organism>
<protein>
    <submittedName>
        <fullName evidence="4">PKD domain-containing protein</fullName>
    </submittedName>
</protein>
<gene>
    <name evidence="4" type="ORF">GRX66_12790</name>
</gene>
<reference evidence="4 5" key="1">
    <citation type="submission" date="2019-12" db="EMBL/GenBank/DDBJ databases">
        <title>Isolation and characterization of three novel carbon monoxide-oxidizing members of Halobacteria from salione crusts and soils.</title>
        <authorList>
            <person name="Myers M.R."/>
            <person name="King G.M."/>
        </authorList>
    </citation>
    <scope>NUCLEOTIDE SEQUENCE [LARGE SCALE GENOMIC DNA]</scope>
    <source>
        <strain evidence="4 5">PCN9</strain>
    </source>
</reference>
<dbReference type="SUPFAM" id="SSF49299">
    <property type="entry name" value="PKD domain"/>
    <property type="match status" value="1"/>
</dbReference>